<dbReference type="RefSeq" id="WP_102951994.1">
    <property type="nucleotide sequence ID" value="NZ_CP024847.1"/>
</dbReference>
<gene>
    <name evidence="7 9" type="primary">pgl</name>
    <name evidence="9" type="ORF">CUN60_10495</name>
</gene>
<dbReference type="NCBIfam" id="TIGR01198">
    <property type="entry name" value="pgl"/>
    <property type="match status" value="1"/>
</dbReference>
<evidence type="ECO:0000256" key="3">
    <source>
        <dbReference type="ARBA" id="ARBA00004961"/>
    </source>
</evidence>
<dbReference type="UniPathway" id="UPA00115">
    <property type="reaction ID" value="UER00409"/>
</dbReference>
<comment type="catalytic activity">
    <reaction evidence="1 7">
        <text>6-phospho-D-glucono-1,5-lactone + H2O = 6-phospho-D-gluconate + H(+)</text>
        <dbReference type="Rhea" id="RHEA:12556"/>
        <dbReference type="ChEBI" id="CHEBI:15377"/>
        <dbReference type="ChEBI" id="CHEBI:15378"/>
        <dbReference type="ChEBI" id="CHEBI:57955"/>
        <dbReference type="ChEBI" id="CHEBI:58759"/>
        <dbReference type="EC" id="3.1.1.31"/>
    </reaction>
</comment>
<keyword evidence="10" id="KW-1185">Reference proteome</keyword>
<comment type="function">
    <text evidence="2 7">Hydrolysis of 6-phosphogluconolactone to 6-phosphogluconate.</text>
</comment>
<dbReference type="GO" id="GO:0017057">
    <property type="term" value="F:6-phosphogluconolactonase activity"/>
    <property type="evidence" value="ECO:0007669"/>
    <property type="project" value="UniProtKB-UniRule"/>
</dbReference>
<evidence type="ECO:0000256" key="2">
    <source>
        <dbReference type="ARBA" id="ARBA00002681"/>
    </source>
</evidence>
<dbReference type="CDD" id="cd01400">
    <property type="entry name" value="6PGL"/>
    <property type="match status" value="1"/>
</dbReference>
<dbReference type="SUPFAM" id="SSF100950">
    <property type="entry name" value="NagB/RpiA/CoA transferase-like"/>
    <property type="match status" value="1"/>
</dbReference>
<proteinExistence type="inferred from homology"/>
<evidence type="ECO:0000313" key="10">
    <source>
        <dbReference type="Proteomes" id="UP000236655"/>
    </source>
</evidence>
<dbReference type="InterPro" id="IPR006148">
    <property type="entry name" value="Glc/Gal-6P_isomerase"/>
</dbReference>
<dbReference type="InterPro" id="IPR005900">
    <property type="entry name" value="6-phosphogluconolactonase_DevB"/>
</dbReference>
<dbReference type="Pfam" id="PF01182">
    <property type="entry name" value="Glucosamine_iso"/>
    <property type="match status" value="1"/>
</dbReference>
<dbReference type="KEGG" id="nba:CUN60_10495"/>
<dbReference type="Gene3D" id="3.40.50.1360">
    <property type="match status" value="1"/>
</dbReference>
<evidence type="ECO:0000256" key="7">
    <source>
        <dbReference type="RuleBase" id="RU365095"/>
    </source>
</evidence>
<sequence length="222" mass="24619">MNKYDSAESQINGIINHLLQLITKLLETKSGLCIAVSGGKSPIGLFDKLSQQDIDWKRITITLVDERFIAIDNQDSNENLVKTHLLQNKAREARFIGLSNTNMAIDSVVDHLNANMPEIDIAILGMGEDGHTASIFPCCNELEAASDLSTTKRYIITNPTTANYQRIGLNMSALIKIPHLVLSINGNKKLEVLEKALKVQNKQPPIGLLLSNRPDTKIFWSE</sequence>
<dbReference type="Proteomes" id="UP000236655">
    <property type="component" value="Chromosome"/>
</dbReference>
<evidence type="ECO:0000256" key="5">
    <source>
        <dbReference type="ARBA" id="ARBA00013198"/>
    </source>
</evidence>
<feature type="domain" description="Glucosamine/galactosamine-6-phosphate isomerase" evidence="8">
    <location>
        <begin position="8"/>
        <end position="212"/>
    </location>
</feature>
<accession>A0A2I7N8D4</accession>
<dbReference type="GO" id="GO:0005975">
    <property type="term" value="P:carbohydrate metabolic process"/>
    <property type="evidence" value="ECO:0007669"/>
    <property type="project" value="UniProtKB-UniRule"/>
</dbReference>
<name>A0A2I7N8D4_9NEIS</name>
<dbReference type="AlphaFoldDB" id="A0A2I7N8D4"/>
<organism evidence="9 10">
    <name type="scientific">Aquella oligotrophica</name>
    <dbReference type="NCBI Taxonomy" id="2067065"/>
    <lineage>
        <taxon>Bacteria</taxon>
        <taxon>Pseudomonadati</taxon>
        <taxon>Pseudomonadota</taxon>
        <taxon>Betaproteobacteria</taxon>
        <taxon>Neisseriales</taxon>
        <taxon>Neisseriaceae</taxon>
        <taxon>Aquella</taxon>
    </lineage>
</organism>
<evidence type="ECO:0000256" key="4">
    <source>
        <dbReference type="ARBA" id="ARBA00010662"/>
    </source>
</evidence>
<dbReference type="GO" id="GO:0006098">
    <property type="term" value="P:pentose-phosphate shunt"/>
    <property type="evidence" value="ECO:0007669"/>
    <property type="project" value="UniProtKB-UniPathway"/>
</dbReference>
<dbReference type="EMBL" id="CP024847">
    <property type="protein sequence ID" value="AUR52706.1"/>
    <property type="molecule type" value="Genomic_DNA"/>
</dbReference>
<evidence type="ECO:0000313" key="9">
    <source>
        <dbReference type="EMBL" id="AUR52706.1"/>
    </source>
</evidence>
<protein>
    <recommendedName>
        <fullName evidence="6 7">6-phosphogluconolactonase</fullName>
        <shortName evidence="7">6PGL</shortName>
        <ecNumber evidence="5 7">3.1.1.31</ecNumber>
    </recommendedName>
</protein>
<comment type="pathway">
    <text evidence="3 7">Carbohydrate degradation; pentose phosphate pathway; D-ribulose 5-phosphate from D-glucose 6-phosphate (oxidative stage): step 2/3.</text>
</comment>
<dbReference type="EC" id="3.1.1.31" evidence="5 7"/>
<evidence type="ECO:0000256" key="6">
    <source>
        <dbReference type="ARBA" id="ARBA00020337"/>
    </source>
</evidence>
<dbReference type="InterPro" id="IPR037171">
    <property type="entry name" value="NagB/RpiA_transferase-like"/>
</dbReference>
<dbReference type="PANTHER" id="PTHR11054">
    <property type="entry name" value="6-PHOSPHOGLUCONOLACTONASE"/>
    <property type="match status" value="1"/>
</dbReference>
<reference evidence="10" key="1">
    <citation type="submission" date="2017-11" db="EMBL/GenBank/DDBJ databases">
        <authorList>
            <person name="Chan K.G."/>
            <person name="Lee L.S."/>
        </authorList>
    </citation>
    <scope>NUCLEOTIDE SEQUENCE [LARGE SCALE GENOMIC DNA]</scope>
    <source>
        <strain evidence="10">DSM 100970</strain>
    </source>
</reference>
<evidence type="ECO:0000259" key="8">
    <source>
        <dbReference type="Pfam" id="PF01182"/>
    </source>
</evidence>
<dbReference type="OrthoDB" id="9810967at2"/>
<keyword evidence="7" id="KW-0378">Hydrolase</keyword>
<comment type="similarity">
    <text evidence="4 7">Belongs to the glucosamine/galactosamine-6-phosphate isomerase family. 6-phosphogluconolactonase subfamily.</text>
</comment>
<dbReference type="PANTHER" id="PTHR11054:SF0">
    <property type="entry name" value="6-PHOSPHOGLUCONOLACTONASE"/>
    <property type="match status" value="1"/>
</dbReference>
<evidence type="ECO:0000256" key="1">
    <source>
        <dbReference type="ARBA" id="ARBA00000832"/>
    </source>
</evidence>
<dbReference type="InterPro" id="IPR039104">
    <property type="entry name" value="6PGL"/>
</dbReference>